<evidence type="ECO:0000313" key="1">
    <source>
        <dbReference type="EMBL" id="TWU62571.1"/>
    </source>
</evidence>
<protein>
    <submittedName>
        <fullName evidence="1">Uncharacterized protein</fullName>
    </submittedName>
</protein>
<organism evidence="1 2">
    <name type="scientific">Crateriforma conspicua</name>
    <dbReference type="NCBI Taxonomy" id="2527996"/>
    <lineage>
        <taxon>Bacteria</taxon>
        <taxon>Pseudomonadati</taxon>
        <taxon>Planctomycetota</taxon>
        <taxon>Planctomycetia</taxon>
        <taxon>Planctomycetales</taxon>
        <taxon>Planctomycetaceae</taxon>
        <taxon>Crateriforma</taxon>
    </lineage>
</organism>
<name>A0A5C6FR19_9PLAN</name>
<reference evidence="1 2" key="1">
    <citation type="submission" date="2019-02" db="EMBL/GenBank/DDBJ databases">
        <title>Deep-cultivation of Planctomycetes and their phenomic and genomic characterization uncovers novel biology.</title>
        <authorList>
            <person name="Wiegand S."/>
            <person name="Jogler M."/>
            <person name="Boedeker C."/>
            <person name="Pinto D."/>
            <person name="Vollmers J."/>
            <person name="Rivas-Marin E."/>
            <person name="Kohn T."/>
            <person name="Peeters S.H."/>
            <person name="Heuer A."/>
            <person name="Rast P."/>
            <person name="Oberbeckmann S."/>
            <person name="Bunk B."/>
            <person name="Jeske O."/>
            <person name="Meyerdierks A."/>
            <person name="Storesund J.E."/>
            <person name="Kallscheuer N."/>
            <person name="Luecker S."/>
            <person name="Lage O.M."/>
            <person name="Pohl T."/>
            <person name="Merkel B.J."/>
            <person name="Hornburger P."/>
            <person name="Mueller R.-W."/>
            <person name="Bruemmer F."/>
            <person name="Labrenz M."/>
            <person name="Spormann A.M."/>
            <person name="Op Den Camp H."/>
            <person name="Overmann J."/>
            <person name="Amann R."/>
            <person name="Jetten M.S.M."/>
            <person name="Mascher T."/>
            <person name="Medema M.H."/>
            <person name="Devos D.P."/>
            <person name="Kaster A.-K."/>
            <person name="Ovreas L."/>
            <person name="Rohde M."/>
            <person name="Galperin M.Y."/>
            <person name="Jogler C."/>
        </authorList>
    </citation>
    <scope>NUCLEOTIDE SEQUENCE [LARGE SCALE GENOMIC DNA]</scope>
    <source>
        <strain evidence="1 2">V7</strain>
    </source>
</reference>
<gene>
    <name evidence="1" type="ORF">V7x_43060</name>
</gene>
<proteinExistence type="predicted"/>
<accession>A0A5C6FR19</accession>
<sequence>MSEVFTVFFSWQSDTKSRHCRDLIREALDVAGGAISEDSGNPFHVLIQSDTEGEPGLCNIPETLLRRLRESDAVVSDLTFVAQTGANEPKYCSNPNVLFELGYAFASIGPERLICVINEAHGAAAKQIFDLAHHRRPIAFISPADGKTRKQTIQSLANDLEDALRGVLPLGQVGGFGGDDEIQHQRQLSEIQATFQSSSPSRHDAPRIEVSFRPILFRPKRWPDAGVLEDLIRKTGPHTDRFHRYPPCQKGTAPMDWGIYNDTYPDPWALTYAGQFWADFMVGGRQEMTLSDRDAMVSPEPPERLLLPEGGWVMGGYALEKLSTAFQLCRNLAVSFAETEQLRFEFSARNVRGRWVAFEYVGTMGPCRATGIQRVIEKNAADFQSEWLEEFARIGESLSSKSRMREKVKIVTPPLLKFPNRNWRRSDGTQVLHRSD</sequence>
<dbReference type="RefSeq" id="WP_146415361.1">
    <property type="nucleotide sequence ID" value="NZ_SJPZ01000002.1"/>
</dbReference>
<dbReference type="OrthoDB" id="292540at2"/>
<evidence type="ECO:0000313" key="2">
    <source>
        <dbReference type="Proteomes" id="UP000316476"/>
    </source>
</evidence>
<dbReference type="Proteomes" id="UP000316476">
    <property type="component" value="Unassembled WGS sequence"/>
</dbReference>
<dbReference type="EMBL" id="SJPZ01000002">
    <property type="protein sequence ID" value="TWU62571.1"/>
    <property type="molecule type" value="Genomic_DNA"/>
</dbReference>
<dbReference type="AlphaFoldDB" id="A0A5C6FR19"/>
<comment type="caution">
    <text evidence="1">The sequence shown here is derived from an EMBL/GenBank/DDBJ whole genome shotgun (WGS) entry which is preliminary data.</text>
</comment>